<dbReference type="EMBL" id="CAJVCH010548549">
    <property type="protein sequence ID" value="CAG7828727.1"/>
    <property type="molecule type" value="Genomic_DNA"/>
</dbReference>
<evidence type="ECO:0000259" key="1">
    <source>
        <dbReference type="PROSITE" id="PS50994"/>
    </source>
</evidence>
<evidence type="ECO:0000313" key="2">
    <source>
        <dbReference type="EMBL" id="CAG7828727.1"/>
    </source>
</evidence>
<dbReference type="AlphaFoldDB" id="A0A8J2LAH9"/>
<reference evidence="2" key="1">
    <citation type="submission" date="2021-06" db="EMBL/GenBank/DDBJ databases">
        <authorList>
            <person name="Hodson N. C."/>
            <person name="Mongue J. A."/>
            <person name="Jaron S. K."/>
        </authorList>
    </citation>
    <scope>NUCLEOTIDE SEQUENCE</scope>
</reference>
<organism evidence="2 3">
    <name type="scientific">Allacma fusca</name>
    <dbReference type="NCBI Taxonomy" id="39272"/>
    <lineage>
        <taxon>Eukaryota</taxon>
        <taxon>Metazoa</taxon>
        <taxon>Ecdysozoa</taxon>
        <taxon>Arthropoda</taxon>
        <taxon>Hexapoda</taxon>
        <taxon>Collembola</taxon>
        <taxon>Symphypleona</taxon>
        <taxon>Sminthuridae</taxon>
        <taxon>Allacma</taxon>
    </lineage>
</organism>
<dbReference type="PANTHER" id="PTHR47331">
    <property type="entry name" value="PHD-TYPE DOMAIN-CONTAINING PROTEIN"/>
    <property type="match status" value="1"/>
</dbReference>
<accession>A0A8J2LAH9</accession>
<dbReference type="GO" id="GO:0015074">
    <property type="term" value="P:DNA integration"/>
    <property type="evidence" value="ECO:0007669"/>
    <property type="project" value="InterPro"/>
</dbReference>
<dbReference type="InterPro" id="IPR040676">
    <property type="entry name" value="DUF5641"/>
</dbReference>
<comment type="caution">
    <text evidence="2">The sequence shown here is derived from an EMBL/GenBank/DDBJ whole genome shotgun (WGS) entry which is preliminary data.</text>
</comment>
<proteinExistence type="predicted"/>
<feature type="domain" description="Integrase catalytic" evidence="1">
    <location>
        <begin position="1"/>
        <end position="197"/>
    </location>
</feature>
<dbReference type="InterPro" id="IPR001584">
    <property type="entry name" value="Integrase_cat-core"/>
</dbReference>
<dbReference type="Pfam" id="PF18701">
    <property type="entry name" value="DUF5641"/>
    <property type="match status" value="1"/>
</dbReference>
<keyword evidence="3" id="KW-1185">Reference proteome</keyword>
<dbReference type="PROSITE" id="PS50994">
    <property type="entry name" value="INTEGRASE"/>
    <property type="match status" value="1"/>
</dbReference>
<evidence type="ECO:0000313" key="3">
    <source>
        <dbReference type="Proteomes" id="UP000708208"/>
    </source>
</evidence>
<dbReference type="Proteomes" id="UP000708208">
    <property type="component" value="Unassembled WGS sequence"/>
</dbReference>
<name>A0A8J2LAH9_9HEXA</name>
<dbReference type="OrthoDB" id="10049357at2759"/>
<sequence length="281" mass="31689">MADLPEMRVTKYTRAFTHTGLDCFGPIEVKVGRRTEKRYGLLLTCLSTRAIHVELLDSMSTDSAILGLRRFISLRGQPTCLYSDNGSNFRGADNELRKAWSEINFDEIQAKFSVGRMNWKFNPPLSPHFGGAWERLVQYVKKALKITLQTRTPKEEVLKTLLYEAANTVNCRPLTHVSIDKDDPEALTPNHFILGTSGSTPTPGEFSMENQPTLVQHILEKMADENNPRNLWPKGIITATFPGKDGRVRVVEVKTCTGTYRRPVAKIIVLDVKPNRSEDSQ</sequence>
<dbReference type="PANTHER" id="PTHR47331:SF1">
    <property type="entry name" value="GAG-LIKE PROTEIN"/>
    <property type="match status" value="1"/>
</dbReference>
<gene>
    <name evidence="2" type="ORF">AFUS01_LOCUS38636</name>
</gene>
<protein>
    <recommendedName>
        <fullName evidence="1">Integrase catalytic domain-containing protein</fullName>
    </recommendedName>
</protein>